<sequence>MALATNTDKYNCSVNMGKDIYWIIKNKRLSARMPEWSSVEDLGISINKLNYSEAPFTWKE</sequence>
<accession>B9ES96</accession>
<protein>
    <submittedName>
        <fullName evidence="1">Uncharacterized protein</fullName>
    </submittedName>
</protein>
<evidence type="ECO:0000313" key="2">
    <source>
        <dbReference type="Proteomes" id="UP000001423"/>
    </source>
</evidence>
<dbReference type="KEGG" id="pmt:PMT_2713"/>
<name>B9ES96_PROMM</name>
<dbReference type="AlphaFoldDB" id="B9ES96"/>
<dbReference type="HOGENOM" id="CLU_2938033_0_0_3"/>
<dbReference type="Proteomes" id="UP000001423">
    <property type="component" value="Chromosome"/>
</dbReference>
<keyword evidence="2" id="KW-1185">Reference proteome</keyword>
<gene>
    <name evidence="1" type="ordered locus">PMT_2713</name>
</gene>
<dbReference type="EMBL" id="BX548175">
    <property type="protein sequence ID" value="CAX32235.1"/>
    <property type="molecule type" value="Genomic_DNA"/>
</dbReference>
<organism evidence="1 2">
    <name type="scientific">Prochlorococcus marinus (strain MIT 9313)</name>
    <dbReference type="NCBI Taxonomy" id="74547"/>
    <lineage>
        <taxon>Bacteria</taxon>
        <taxon>Bacillati</taxon>
        <taxon>Cyanobacteriota</taxon>
        <taxon>Cyanophyceae</taxon>
        <taxon>Synechococcales</taxon>
        <taxon>Prochlorococcaceae</taxon>
        <taxon>Prochlorococcus</taxon>
    </lineage>
</organism>
<reference evidence="1 2" key="1">
    <citation type="journal article" date="2003" name="Nature">
        <title>Genome divergence in two Prochlorococcus ecotypes reflects oceanic niche differentiation.</title>
        <authorList>
            <person name="Rocap G."/>
            <person name="Larimer F.W."/>
            <person name="Lamerdin J.E."/>
            <person name="Malfatti S."/>
            <person name="Chain P."/>
            <person name="Ahlgren N.A."/>
            <person name="Arellano A."/>
            <person name="Coleman M."/>
            <person name="Hauser L."/>
            <person name="Hess W.R."/>
            <person name="Johnson Z.I."/>
            <person name="Land M.L."/>
            <person name="Lindell D."/>
            <person name="Post A.F."/>
            <person name="Regala W."/>
            <person name="Shah M."/>
            <person name="Shaw S.L."/>
            <person name="Steglich C."/>
            <person name="Sullivan M.B."/>
            <person name="Ting C.S."/>
            <person name="Tolonen A."/>
            <person name="Webb E.A."/>
            <person name="Zinser E.R."/>
            <person name="Chisholm S.W."/>
        </authorList>
    </citation>
    <scope>NUCLEOTIDE SEQUENCE [LARGE SCALE GENOMIC DNA]</scope>
    <source>
        <strain evidence="2">MIT 9313</strain>
    </source>
</reference>
<evidence type="ECO:0000313" key="1">
    <source>
        <dbReference type="EMBL" id="CAX32235.1"/>
    </source>
</evidence>
<proteinExistence type="predicted"/>